<dbReference type="InterPro" id="IPR013154">
    <property type="entry name" value="ADH-like_N"/>
</dbReference>
<protein>
    <submittedName>
        <fullName evidence="2">NADPH:quinone oxidoreductase family protein</fullName>
    </submittedName>
</protein>
<proteinExistence type="predicted"/>
<evidence type="ECO:0000313" key="3">
    <source>
        <dbReference type="Proteomes" id="UP000252132"/>
    </source>
</evidence>
<dbReference type="Pfam" id="PF08240">
    <property type="entry name" value="ADH_N"/>
    <property type="match status" value="1"/>
</dbReference>
<dbReference type="InterPro" id="IPR013149">
    <property type="entry name" value="ADH-like_C"/>
</dbReference>
<dbReference type="EMBL" id="QOQF01000012">
    <property type="protein sequence ID" value="RCL77114.1"/>
    <property type="molecule type" value="Genomic_DNA"/>
</dbReference>
<dbReference type="Gene3D" id="3.90.180.10">
    <property type="entry name" value="Medium-chain alcohol dehydrogenases, catalytic domain"/>
    <property type="match status" value="1"/>
</dbReference>
<dbReference type="PANTHER" id="PTHR43677">
    <property type="entry name" value="SHORT-CHAIN DEHYDROGENASE/REDUCTASE"/>
    <property type="match status" value="1"/>
</dbReference>
<dbReference type="SMART" id="SM00829">
    <property type="entry name" value="PKS_ER"/>
    <property type="match status" value="1"/>
</dbReference>
<name>A0A368DZR8_9PROT</name>
<organism evidence="2 3">
    <name type="scientific">PS1 clade bacterium</name>
    <dbReference type="NCBI Taxonomy" id="2175152"/>
    <lineage>
        <taxon>Bacteria</taxon>
        <taxon>Pseudomonadati</taxon>
        <taxon>Pseudomonadota</taxon>
        <taxon>Alphaproteobacteria</taxon>
        <taxon>PS1 clade</taxon>
    </lineage>
</organism>
<reference evidence="2 3" key="1">
    <citation type="journal article" date="2018" name="Microbiome">
        <title>Fine metagenomic profile of the Mediterranean stratified and mixed water columns revealed by assembly and recruitment.</title>
        <authorList>
            <person name="Haro-Moreno J.M."/>
            <person name="Lopez-Perez M."/>
            <person name="De La Torre J.R."/>
            <person name="Picazo A."/>
            <person name="Camacho A."/>
            <person name="Rodriguez-Valera F."/>
        </authorList>
    </citation>
    <scope>NUCLEOTIDE SEQUENCE [LARGE SCALE GENOMIC DNA]</scope>
    <source>
        <strain evidence="2">MED-G55</strain>
    </source>
</reference>
<dbReference type="InterPro" id="IPR051397">
    <property type="entry name" value="Zn-ADH-like_protein"/>
</dbReference>
<sequence length="334" mass="35235">MRAVLCKDYGPPESLVLEDIESPTAGENDVVIKIHNAAVNYPDVLVIQNLYQIKPPLPFSPGGEVSGEVIAAGANVDTLKVGDRVMAVCGTGGFRDEIALPAALCMPIPDSMDFKIAAAMGLTYGTSYHALKDRAKIQAGETLFIMGASGGVGLAAVELGKAMGVRVIAAASSEEKLQVCRDHGADETLLYKTGGLSSDDQKAFSEEIKTLTGGKGVDVVYDAIGGDYAEPAVRAMAWGGRYLVVGFVAGYIPKIPLNLTLLKGTSLVGVFWGRFNAEQPKDARQNIIELMGMLKDGTIKPHISGVYSLEESAAALTQMAARKVTGKLVIDMGR</sequence>
<dbReference type="CDD" id="cd08241">
    <property type="entry name" value="QOR1"/>
    <property type="match status" value="1"/>
</dbReference>
<dbReference type="SUPFAM" id="SSF51735">
    <property type="entry name" value="NAD(P)-binding Rossmann-fold domains"/>
    <property type="match status" value="1"/>
</dbReference>
<dbReference type="Proteomes" id="UP000252132">
    <property type="component" value="Unassembled WGS sequence"/>
</dbReference>
<dbReference type="SUPFAM" id="SSF50129">
    <property type="entry name" value="GroES-like"/>
    <property type="match status" value="1"/>
</dbReference>
<feature type="domain" description="Enoyl reductase (ER)" evidence="1">
    <location>
        <begin position="10"/>
        <end position="330"/>
    </location>
</feature>
<dbReference type="PANTHER" id="PTHR43677:SF4">
    <property type="entry name" value="QUINONE OXIDOREDUCTASE-LIKE PROTEIN 2"/>
    <property type="match status" value="1"/>
</dbReference>
<dbReference type="InterPro" id="IPR036291">
    <property type="entry name" value="NAD(P)-bd_dom_sf"/>
</dbReference>
<evidence type="ECO:0000313" key="2">
    <source>
        <dbReference type="EMBL" id="RCL77114.1"/>
    </source>
</evidence>
<dbReference type="AlphaFoldDB" id="A0A368DZR8"/>
<dbReference type="InterPro" id="IPR020843">
    <property type="entry name" value="ER"/>
</dbReference>
<comment type="caution">
    <text evidence="2">The sequence shown here is derived from an EMBL/GenBank/DDBJ whole genome shotgun (WGS) entry which is preliminary data.</text>
</comment>
<evidence type="ECO:0000259" key="1">
    <source>
        <dbReference type="SMART" id="SM00829"/>
    </source>
</evidence>
<accession>A0A368DZR8</accession>
<dbReference type="Pfam" id="PF00107">
    <property type="entry name" value="ADH_zinc_N"/>
    <property type="match status" value="1"/>
</dbReference>
<dbReference type="GO" id="GO:0016491">
    <property type="term" value="F:oxidoreductase activity"/>
    <property type="evidence" value="ECO:0007669"/>
    <property type="project" value="InterPro"/>
</dbReference>
<gene>
    <name evidence="2" type="ORF">DBW69_04195</name>
</gene>
<dbReference type="InterPro" id="IPR011032">
    <property type="entry name" value="GroES-like_sf"/>
</dbReference>
<dbReference type="Gene3D" id="3.40.50.720">
    <property type="entry name" value="NAD(P)-binding Rossmann-like Domain"/>
    <property type="match status" value="1"/>
</dbReference>